<dbReference type="InterPro" id="IPR033195">
    <property type="entry name" value="AmidinoTrfase"/>
</dbReference>
<protein>
    <recommendedName>
        <fullName evidence="6">Amidinotransferase</fullName>
    </recommendedName>
</protein>
<dbReference type="SUPFAM" id="SSF55909">
    <property type="entry name" value="Pentein"/>
    <property type="match status" value="1"/>
</dbReference>
<gene>
    <name evidence="4" type="ORF">GCM10022233_70510</name>
</gene>
<proteinExistence type="inferred from homology"/>
<reference evidence="5" key="1">
    <citation type="journal article" date="2019" name="Int. J. Syst. Evol. Microbiol.">
        <title>The Global Catalogue of Microorganisms (GCM) 10K type strain sequencing project: providing services to taxonomists for standard genome sequencing and annotation.</title>
        <authorList>
            <consortium name="The Broad Institute Genomics Platform"/>
            <consortium name="The Broad Institute Genome Sequencing Center for Infectious Disease"/>
            <person name="Wu L."/>
            <person name="Ma J."/>
        </authorList>
    </citation>
    <scope>NUCLEOTIDE SEQUENCE [LARGE SCALE GENOMIC DNA]</scope>
    <source>
        <strain evidence="5">JCM 16925</strain>
    </source>
</reference>
<evidence type="ECO:0000256" key="3">
    <source>
        <dbReference type="SAM" id="MobiDB-lite"/>
    </source>
</evidence>
<accession>A0ABP7W3L9</accession>
<feature type="region of interest" description="Disordered" evidence="3">
    <location>
        <begin position="1"/>
        <end position="22"/>
    </location>
</feature>
<evidence type="ECO:0000313" key="4">
    <source>
        <dbReference type="EMBL" id="GAA4080216.1"/>
    </source>
</evidence>
<dbReference type="Proteomes" id="UP001499984">
    <property type="component" value="Unassembled WGS sequence"/>
</dbReference>
<keyword evidence="5" id="KW-1185">Reference proteome</keyword>
<evidence type="ECO:0000256" key="2">
    <source>
        <dbReference type="ARBA" id="ARBA00022679"/>
    </source>
</evidence>
<name>A0ABP7W3L9_9ACTN</name>
<comment type="similarity">
    <text evidence="1">Belongs to the amidinotransferase family.</text>
</comment>
<dbReference type="Gene3D" id="3.75.10.10">
    <property type="entry name" value="L-arginine/glycine Amidinotransferase, Chain A"/>
    <property type="match status" value="1"/>
</dbReference>
<comment type="caution">
    <text evidence="4">The sequence shown here is derived from an EMBL/GenBank/DDBJ whole genome shotgun (WGS) entry which is preliminary data.</text>
</comment>
<keyword evidence="2" id="KW-0808">Transferase</keyword>
<sequence>MARSHRFHPDRDGHSVAVQPAASGPAELLVDEKVVGARLRRDAEAPRVSPVNSHNEWDPLEEIIVGRLDGATIPSRHPAVVCNVPPWTGRLLGLAGGFKYPRVLIERAQRELDQFVDLLRSLGVTVRRPDVVDHRRHFGTPDWSSRGFCNTCPRDSLLVIGDEIIETPMA</sequence>
<evidence type="ECO:0000256" key="1">
    <source>
        <dbReference type="ARBA" id="ARBA00006943"/>
    </source>
</evidence>
<organism evidence="4 5">
    <name type="scientific">Streptomyces shaanxiensis</name>
    <dbReference type="NCBI Taxonomy" id="653357"/>
    <lineage>
        <taxon>Bacteria</taxon>
        <taxon>Bacillati</taxon>
        <taxon>Actinomycetota</taxon>
        <taxon>Actinomycetes</taxon>
        <taxon>Kitasatosporales</taxon>
        <taxon>Streptomycetaceae</taxon>
        <taxon>Streptomyces</taxon>
    </lineage>
</organism>
<evidence type="ECO:0000313" key="5">
    <source>
        <dbReference type="Proteomes" id="UP001499984"/>
    </source>
</evidence>
<dbReference type="PANTHER" id="PTHR10488">
    <property type="entry name" value="GLYCINE AMIDINOTRANSFERASE, MITOCHONDRIAL"/>
    <property type="match status" value="1"/>
</dbReference>
<dbReference type="PANTHER" id="PTHR10488:SF1">
    <property type="entry name" value="GLYCINE AMIDINOTRANSFERASE, MITOCHONDRIAL"/>
    <property type="match status" value="1"/>
</dbReference>
<dbReference type="EMBL" id="BAAAZY010000024">
    <property type="protein sequence ID" value="GAA4080216.1"/>
    <property type="molecule type" value="Genomic_DNA"/>
</dbReference>
<evidence type="ECO:0008006" key="6">
    <source>
        <dbReference type="Google" id="ProtNLM"/>
    </source>
</evidence>